<evidence type="ECO:0000313" key="2">
    <source>
        <dbReference type="Proteomes" id="UP000072421"/>
    </source>
</evidence>
<proteinExistence type="predicted"/>
<protein>
    <submittedName>
        <fullName evidence="1">Uncharacterized protein</fullName>
    </submittedName>
</protein>
<accession>A0A127PCL0</accession>
<gene>
    <name evidence="1" type="ORF">CFter6_2519</name>
</gene>
<dbReference type="Proteomes" id="UP000072421">
    <property type="component" value="Chromosome"/>
</dbReference>
<sequence length="258" mass="28636">MPTAALHPEFHLRLFSQAAADDIVQRLLNLDAFWLPRHPHLPFHTLGATNYYDITGNPAKPYLRLARQYNPFLLENFGDVYRALLAGLQEQLGQPVDFLADAALPGFHIFGGHADFTARDEHDILHGAWFQRRDGHGFPGNPIHVDTAHLALGLPAAVAGAPLPTLSFTLALSLPKEGAGMKIWPLRLADIADLGGRQQMQLLQDCASRLVAYQAGGLFVHSGDYYHQARGLPVQDGQYRITLQGHGAWLDGQWRLFW</sequence>
<name>A0A127PCL0_9BURK</name>
<evidence type="ECO:0000313" key="1">
    <source>
        <dbReference type="EMBL" id="AMO95191.1"/>
    </source>
</evidence>
<dbReference type="EMBL" id="CP013232">
    <property type="protein sequence ID" value="AMO95191.1"/>
    <property type="molecule type" value="Genomic_DNA"/>
</dbReference>
<reference evidence="1 2" key="1">
    <citation type="submission" date="2015-11" db="EMBL/GenBank/DDBJ databases">
        <title>Exploring the genomic traits of fungus-feeding bacterial genus Collimonas.</title>
        <authorList>
            <person name="Song C."/>
            <person name="Schmidt R."/>
            <person name="de Jager V."/>
            <person name="Krzyzanowska D."/>
            <person name="Jongedijk E."/>
            <person name="Cankar K."/>
            <person name="Beekwilder J."/>
            <person name="van Veen A."/>
            <person name="de Boer W."/>
            <person name="van Veen J.A."/>
            <person name="Garbeva P."/>
        </authorList>
    </citation>
    <scope>NUCLEOTIDE SEQUENCE [LARGE SCALE GENOMIC DNA]</scope>
    <source>
        <strain evidence="1 2">Ter6</strain>
    </source>
</reference>
<organism evidence="1">
    <name type="scientific">Collimonas fungivorans</name>
    <dbReference type="NCBI Taxonomy" id="158899"/>
    <lineage>
        <taxon>Bacteria</taxon>
        <taxon>Pseudomonadati</taxon>
        <taxon>Pseudomonadota</taxon>
        <taxon>Betaproteobacteria</taxon>
        <taxon>Burkholderiales</taxon>
        <taxon>Oxalobacteraceae</taxon>
        <taxon>Collimonas</taxon>
    </lineage>
</organism>
<dbReference type="AlphaFoldDB" id="A0A127PCL0"/>
<dbReference type="PATRIC" id="fig|158899.10.peg.2513"/>